<evidence type="ECO:0000256" key="4">
    <source>
        <dbReference type="PROSITE-ProRule" id="PRU01331"/>
    </source>
</evidence>
<keyword evidence="8" id="KW-1185">Reference proteome</keyword>
<evidence type="ECO:0000256" key="3">
    <source>
        <dbReference type="ARBA" id="ARBA00022842"/>
    </source>
</evidence>
<dbReference type="PANTHER" id="PTHR43785:SF12">
    <property type="entry name" value="TYPE-1 GLUTAMINE SYNTHETASE 2"/>
    <property type="match status" value="1"/>
</dbReference>
<reference evidence="7 8" key="1">
    <citation type="journal article" date="2019" name="Int. J. Syst. Evol. Microbiol.">
        <title>The Global Catalogue of Microorganisms (GCM) 10K type strain sequencing project: providing services to taxonomists for standard genome sequencing and annotation.</title>
        <authorList>
            <consortium name="The Broad Institute Genomics Platform"/>
            <consortium name="The Broad Institute Genome Sequencing Center for Infectious Disease"/>
            <person name="Wu L."/>
            <person name="Ma J."/>
        </authorList>
    </citation>
    <scope>NUCLEOTIDE SEQUENCE [LARGE SCALE GENOMIC DNA]</scope>
    <source>
        <strain evidence="7 8">JCM 15503</strain>
    </source>
</reference>
<dbReference type="SUPFAM" id="SSF55931">
    <property type="entry name" value="Glutamine synthetase/guanido kinase"/>
    <property type="match status" value="1"/>
</dbReference>
<name>A0ABN1JZW0_9BURK</name>
<evidence type="ECO:0000313" key="7">
    <source>
        <dbReference type="EMBL" id="GAA0750710.1"/>
    </source>
</evidence>
<organism evidence="7 8">
    <name type="scientific">Ideonella azotifigens</name>
    <dbReference type="NCBI Taxonomy" id="513160"/>
    <lineage>
        <taxon>Bacteria</taxon>
        <taxon>Pseudomonadati</taxon>
        <taxon>Pseudomonadota</taxon>
        <taxon>Betaproteobacteria</taxon>
        <taxon>Burkholderiales</taxon>
        <taxon>Sphaerotilaceae</taxon>
        <taxon>Ideonella</taxon>
    </lineage>
</organism>
<evidence type="ECO:0000256" key="5">
    <source>
        <dbReference type="RuleBase" id="RU000384"/>
    </source>
</evidence>
<dbReference type="PROSITE" id="PS51987">
    <property type="entry name" value="GS_CATALYTIC"/>
    <property type="match status" value="1"/>
</dbReference>
<keyword evidence="3" id="KW-0460">Magnesium</keyword>
<dbReference type="PANTHER" id="PTHR43785">
    <property type="entry name" value="GAMMA-GLUTAMYLPUTRESCINE SYNTHETASE"/>
    <property type="match status" value="1"/>
</dbReference>
<accession>A0ABN1JZW0</accession>
<proteinExistence type="inferred from homology"/>
<dbReference type="SMART" id="SM01230">
    <property type="entry name" value="Gln-synt_C"/>
    <property type="match status" value="1"/>
</dbReference>
<dbReference type="EMBL" id="BAAAEW010000011">
    <property type="protein sequence ID" value="GAA0750710.1"/>
    <property type="molecule type" value="Genomic_DNA"/>
</dbReference>
<protein>
    <submittedName>
        <fullName evidence="7">Glutamine synthetase family protein</fullName>
    </submittedName>
</protein>
<evidence type="ECO:0000259" key="6">
    <source>
        <dbReference type="PROSITE" id="PS51987"/>
    </source>
</evidence>
<keyword evidence="2" id="KW-0436">Ligase</keyword>
<evidence type="ECO:0000256" key="2">
    <source>
        <dbReference type="ARBA" id="ARBA00022598"/>
    </source>
</evidence>
<evidence type="ECO:0000313" key="8">
    <source>
        <dbReference type="Proteomes" id="UP001500279"/>
    </source>
</evidence>
<dbReference type="Gene3D" id="3.30.590.10">
    <property type="entry name" value="Glutamine synthetase/guanido kinase, catalytic domain"/>
    <property type="match status" value="1"/>
</dbReference>
<dbReference type="SUPFAM" id="SSF54368">
    <property type="entry name" value="Glutamine synthetase, N-terminal domain"/>
    <property type="match status" value="1"/>
</dbReference>
<dbReference type="RefSeq" id="WP_231012017.1">
    <property type="nucleotide sequence ID" value="NZ_BAAAEW010000011.1"/>
</dbReference>
<comment type="similarity">
    <text evidence="4 5">Belongs to the glutamine synthetase family.</text>
</comment>
<evidence type="ECO:0000256" key="1">
    <source>
        <dbReference type="ARBA" id="ARBA00001946"/>
    </source>
</evidence>
<dbReference type="InterPro" id="IPR014746">
    <property type="entry name" value="Gln_synth/guanido_kin_cat_dom"/>
</dbReference>
<dbReference type="InterPro" id="IPR036651">
    <property type="entry name" value="Gln_synt_N_sf"/>
</dbReference>
<comment type="caution">
    <text evidence="7">The sequence shown here is derived from an EMBL/GenBank/DDBJ whole genome shotgun (WGS) entry which is preliminary data.</text>
</comment>
<dbReference type="PROSITE" id="PS00181">
    <property type="entry name" value="GLNA_ATP"/>
    <property type="match status" value="1"/>
</dbReference>
<comment type="cofactor">
    <cofactor evidence="1">
        <name>Mg(2+)</name>
        <dbReference type="ChEBI" id="CHEBI:18420"/>
    </cofactor>
</comment>
<gene>
    <name evidence="7" type="ORF">GCM10009107_22840</name>
</gene>
<sequence>MKIEPLVSPSTAELKAALQSCETARSGGKPTRLVECAFGDFTSVARGKLVHADDFTGMGGCRAPSVVMGLTLTAGEPEAVFGPLLPDSYDDMHLVPDLRTLSARPGRPGELTVLCEPTGALRSATGMVDASAYSPRAALRAVLARLDAAGLQALVAPELELFLLDRDAQARLSAARAHGGSLTRERACEALSLERLSHFEAYFDELYAACDLLGIPVNGHAHESALSQYEVNFRHGEPLAQADAVFRFKRLAREIAARHGYLCSFAPKPFLDEPGTGMHWHFSVQRQAADWPHLFAEPAGADSAALAHFVGGLQRAAPAAMAFFSPHDMGYDRIALSNASPSHASWGHEDRSLAFRIPASGASARRIENRLPGGDANPYLTVAATLGLGLLGLQAAEPPMDDSDELLRLPRSLPTALDALHASQALRELLGDPLVNAFIAIKRHEHAERAALAQPREQWDLTHLLELG</sequence>
<dbReference type="Pfam" id="PF00120">
    <property type="entry name" value="Gln-synt_C"/>
    <property type="match status" value="1"/>
</dbReference>
<dbReference type="InterPro" id="IPR027303">
    <property type="entry name" value="Gln_synth_gly_rich_site"/>
</dbReference>
<dbReference type="Proteomes" id="UP001500279">
    <property type="component" value="Unassembled WGS sequence"/>
</dbReference>
<feature type="domain" description="GS catalytic" evidence="6">
    <location>
        <begin position="135"/>
        <end position="468"/>
    </location>
</feature>
<dbReference type="InterPro" id="IPR008146">
    <property type="entry name" value="Gln_synth_cat_dom"/>
</dbReference>